<keyword evidence="2" id="KW-1185">Reference proteome</keyword>
<accession>A0A0S4J6P1</accession>
<name>A0A0S4J6P1_BODSA</name>
<sequence length="210" mass="21988">MSLKSLFSHCSAAGTMPLPAPWNNARNRRCRTVAVDHVVNACWSTRSGVPIIRESHSCPPNAGWAREPHHLCANSKSSLRALDASVSTKTSDTGVVDGNPSAFARSAANSVSVRSPFSCNALSSCSSAVREGVTATAGGAVARTERARADASFSAAHCVLCASKAAARTYSLPHAQSICAELSGSCQTAKGKIKNQNWCCSLLTTHNQQD</sequence>
<dbReference type="Proteomes" id="UP000051952">
    <property type="component" value="Unassembled WGS sequence"/>
</dbReference>
<feature type="non-terminal residue" evidence="1">
    <location>
        <position position="210"/>
    </location>
</feature>
<dbReference type="AlphaFoldDB" id="A0A0S4J6P1"/>
<organism evidence="1 2">
    <name type="scientific">Bodo saltans</name>
    <name type="common">Flagellated protozoan</name>
    <dbReference type="NCBI Taxonomy" id="75058"/>
    <lineage>
        <taxon>Eukaryota</taxon>
        <taxon>Discoba</taxon>
        <taxon>Euglenozoa</taxon>
        <taxon>Kinetoplastea</taxon>
        <taxon>Metakinetoplastina</taxon>
        <taxon>Eubodonida</taxon>
        <taxon>Bodonidae</taxon>
        <taxon>Bodo</taxon>
    </lineage>
</organism>
<protein>
    <submittedName>
        <fullName evidence="1">Uncharacterized protein</fullName>
    </submittedName>
</protein>
<reference evidence="2" key="1">
    <citation type="submission" date="2015-09" db="EMBL/GenBank/DDBJ databases">
        <authorList>
            <consortium name="Pathogen Informatics"/>
        </authorList>
    </citation>
    <scope>NUCLEOTIDE SEQUENCE [LARGE SCALE GENOMIC DNA]</scope>
    <source>
        <strain evidence="2">Lake Konstanz</strain>
    </source>
</reference>
<gene>
    <name evidence="1" type="ORF">BSAL_89670</name>
</gene>
<evidence type="ECO:0000313" key="1">
    <source>
        <dbReference type="EMBL" id="CUG85347.1"/>
    </source>
</evidence>
<dbReference type="EMBL" id="CYKH01001158">
    <property type="protein sequence ID" value="CUG85347.1"/>
    <property type="molecule type" value="Genomic_DNA"/>
</dbReference>
<dbReference type="VEuPathDB" id="TriTrypDB:BSAL_89670"/>
<evidence type="ECO:0000313" key="2">
    <source>
        <dbReference type="Proteomes" id="UP000051952"/>
    </source>
</evidence>
<proteinExistence type="predicted"/>